<dbReference type="PANTHER" id="PTHR44196">
    <property type="entry name" value="DEHYDROGENASE/REDUCTASE SDR FAMILY MEMBER 7B"/>
    <property type="match status" value="1"/>
</dbReference>
<dbReference type="GO" id="GO:0016491">
    <property type="term" value="F:oxidoreductase activity"/>
    <property type="evidence" value="ECO:0007669"/>
    <property type="project" value="UniProtKB-KW"/>
</dbReference>
<feature type="region of interest" description="Disordered" evidence="4">
    <location>
        <begin position="268"/>
        <end position="298"/>
    </location>
</feature>
<proteinExistence type="inferred from homology"/>
<dbReference type="SUPFAM" id="SSF51735">
    <property type="entry name" value="NAD(P)-binding Rossmann-fold domains"/>
    <property type="match status" value="1"/>
</dbReference>
<feature type="domain" description="Ketoreductase" evidence="5">
    <location>
        <begin position="8"/>
        <end position="192"/>
    </location>
</feature>
<evidence type="ECO:0000259" key="5">
    <source>
        <dbReference type="SMART" id="SM00822"/>
    </source>
</evidence>
<dbReference type="Pfam" id="PF00106">
    <property type="entry name" value="adh_short"/>
    <property type="match status" value="1"/>
</dbReference>
<dbReference type="PANTHER" id="PTHR44196:SF1">
    <property type="entry name" value="DEHYDROGENASE_REDUCTASE SDR FAMILY MEMBER 7B"/>
    <property type="match status" value="1"/>
</dbReference>
<dbReference type="AlphaFoldDB" id="A0A561WBA7"/>
<keyword evidence="2" id="KW-0560">Oxidoreductase</keyword>
<dbReference type="EMBL" id="VIWY01000003">
    <property type="protein sequence ID" value="TWG21150.1"/>
    <property type="molecule type" value="Genomic_DNA"/>
</dbReference>
<dbReference type="PROSITE" id="PS00061">
    <property type="entry name" value="ADH_SHORT"/>
    <property type="match status" value="1"/>
</dbReference>
<evidence type="ECO:0000256" key="1">
    <source>
        <dbReference type="ARBA" id="ARBA00006484"/>
    </source>
</evidence>
<dbReference type="PRINTS" id="PR00081">
    <property type="entry name" value="GDHRDH"/>
</dbReference>
<dbReference type="PRINTS" id="PR00080">
    <property type="entry name" value="SDRFAMILY"/>
</dbReference>
<evidence type="ECO:0000256" key="3">
    <source>
        <dbReference type="RuleBase" id="RU000363"/>
    </source>
</evidence>
<protein>
    <submittedName>
        <fullName evidence="6">Short-subunit dehydrogenase</fullName>
    </submittedName>
</protein>
<dbReference type="NCBIfam" id="NF005495">
    <property type="entry name" value="PRK07109.1"/>
    <property type="match status" value="1"/>
</dbReference>
<comment type="caution">
    <text evidence="6">The sequence shown here is derived from an EMBL/GenBank/DDBJ whole genome shotgun (WGS) entry which is preliminary data.</text>
</comment>
<dbReference type="RefSeq" id="WP_122982379.1">
    <property type="nucleotide sequence ID" value="NZ_BOMX01000116.1"/>
</dbReference>
<keyword evidence="7" id="KW-1185">Reference proteome</keyword>
<dbReference type="Proteomes" id="UP000320239">
    <property type="component" value="Unassembled WGS sequence"/>
</dbReference>
<reference evidence="6 7" key="1">
    <citation type="submission" date="2019-06" db="EMBL/GenBank/DDBJ databases">
        <title>Sequencing the genomes of 1000 actinobacteria strains.</title>
        <authorList>
            <person name="Klenk H.-P."/>
        </authorList>
    </citation>
    <scope>NUCLEOTIDE SEQUENCE [LARGE SCALE GENOMIC DNA]</scope>
    <source>
        <strain evidence="6 7">DSM 43866</strain>
    </source>
</reference>
<dbReference type="SMART" id="SM00822">
    <property type="entry name" value="PKS_KR"/>
    <property type="match status" value="1"/>
</dbReference>
<accession>A0A561WBA7</accession>
<evidence type="ECO:0000256" key="2">
    <source>
        <dbReference type="ARBA" id="ARBA00023002"/>
    </source>
</evidence>
<comment type="similarity">
    <text evidence="1 3">Belongs to the short-chain dehydrogenases/reductases (SDR) family.</text>
</comment>
<dbReference type="Gene3D" id="3.40.50.720">
    <property type="entry name" value="NAD(P)-binding Rossmann-like Domain"/>
    <property type="match status" value="1"/>
</dbReference>
<evidence type="ECO:0000313" key="7">
    <source>
        <dbReference type="Proteomes" id="UP000320239"/>
    </source>
</evidence>
<gene>
    <name evidence="6" type="ORF">FHX34_103680</name>
</gene>
<dbReference type="OrthoDB" id="151996at2"/>
<evidence type="ECO:0000256" key="4">
    <source>
        <dbReference type="SAM" id="MobiDB-lite"/>
    </source>
</evidence>
<organism evidence="6 7">
    <name type="scientific">Actinoplanes teichomyceticus</name>
    <dbReference type="NCBI Taxonomy" id="1867"/>
    <lineage>
        <taxon>Bacteria</taxon>
        <taxon>Bacillati</taxon>
        <taxon>Actinomycetota</taxon>
        <taxon>Actinomycetes</taxon>
        <taxon>Micromonosporales</taxon>
        <taxon>Micromonosporaceae</taxon>
        <taxon>Actinoplanes</taxon>
    </lineage>
</organism>
<dbReference type="InterPro" id="IPR036291">
    <property type="entry name" value="NAD(P)-bd_dom_sf"/>
</dbReference>
<name>A0A561WBA7_ACTTI</name>
<dbReference type="GO" id="GO:0016020">
    <property type="term" value="C:membrane"/>
    <property type="evidence" value="ECO:0007669"/>
    <property type="project" value="TreeGrafter"/>
</dbReference>
<dbReference type="InterPro" id="IPR057326">
    <property type="entry name" value="KR_dom"/>
</dbReference>
<dbReference type="InterPro" id="IPR020904">
    <property type="entry name" value="Sc_DH/Rdtase_CS"/>
</dbReference>
<dbReference type="InterPro" id="IPR002347">
    <property type="entry name" value="SDR_fam"/>
</dbReference>
<sequence>MPRPISEQVVVITGASSGIGRAAALAFAARGARVVCAARGAPALDTLVARIHADGGSAVAVPTDVADPRAVRALAEAAERRYGRIDTWVNNAAVGVWGRVEDITDAEFDRVMRVNFLGQVHGAHAALPALRRAGGGVLIGVVSAEGACAVPLQGPYVASKFAARAFYDSLRAELALEGAPVAVTAILPASIDTPFFEHARSKLGAMAKPPPPVYAPEIVADTLVYAAAHPRREIPVGGAAAGLMLGQRLAPALTDALLSIRRVGAGTQRAGRPDSGVDNLDGPVAEPGRVNGGHPGRVLRHSPFTTLIGRRRRPGEIVMAALSRARRQRAPVPAAGSARLGTVLAGTVLAAGLAVRRARRH</sequence>
<evidence type="ECO:0000313" key="6">
    <source>
        <dbReference type="EMBL" id="TWG21150.1"/>
    </source>
</evidence>